<dbReference type="Pfam" id="PF00072">
    <property type="entry name" value="Response_reg"/>
    <property type="match status" value="1"/>
</dbReference>
<dbReference type="Gene3D" id="3.40.50.2300">
    <property type="match status" value="1"/>
</dbReference>
<sequence>MIAPDDLVTSSSRDRMILVVDDEPLLLDILGDELEDLGYHVLRALNGEEALSLVRDQSEHIDLLVTDIRLPGSIDGWSIAEEARRLRPDLPVIYVTGFFSQASREVPGGMMIMKPYRPSAIVTAARKLWAE</sequence>
<dbReference type="InterPro" id="IPR011006">
    <property type="entry name" value="CheY-like_superfamily"/>
</dbReference>
<reference evidence="4" key="1">
    <citation type="submission" date="2022-05" db="EMBL/GenBank/DDBJ databases">
        <authorList>
            <person name="Pankratov T."/>
        </authorList>
    </citation>
    <scope>NUCLEOTIDE SEQUENCE</scope>
    <source>
        <strain evidence="4">BP6-180914</strain>
    </source>
</reference>
<dbReference type="AlphaFoldDB" id="A0AA42CN94"/>
<gene>
    <name evidence="4" type="ORF">M8523_14225</name>
</gene>
<evidence type="ECO:0000256" key="2">
    <source>
        <dbReference type="PROSITE-ProRule" id="PRU00169"/>
    </source>
</evidence>
<accession>A0AA42CN94</accession>
<keyword evidence="1 2" id="KW-0597">Phosphoprotein</keyword>
<dbReference type="InterPro" id="IPR001789">
    <property type="entry name" value="Sig_transdc_resp-reg_receiver"/>
</dbReference>
<evidence type="ECO:0000259" key="3">
    <source>
        <dbReference type="PROSITE" id="PS50110"/>
    </source>
</evidence>
<evidence type="ECO:0000313" key="4">
    <source>
        <dbReference type="EMBL" id="MCW6509182.1"/>
    </source>
</evidence>
<keyword evidence="5" id="KW-1185">Reference proteome</keyword>
<feature type="domain" description="Response regulatory" evidence="3">
    <location>
        <begin position="16"/>
        <end position="129"/>
    </location>
</feature>
<feature type="modified residue" description="4-aspartylphosphate" evidence="2">
    <location>
        <position position="67"/>
    </location>
</feature>
<protein>
    <submittedName>
        <fullName evidence="4">Response regulator</fullName>
    </submittedName>
</protein>
<dbReference type="SMART" id="SM00448">
    <property type="entry name" value="REC"/>
    <property type="match status" value="1"/>
</dbReference>
<dbReference type="Proteomes" id="UP001165667">
    <property type="component" value="Unassembled WGS sequence"/>
</dbReference>
<dbReference type="InterPro" id="IPR050595">
    <property type="entry name" value="Bact_response_regulator"/>
</dbReference>
<comment type="caution">
    <text evidence="4">The sequence shown here is derived from an EMBL/GenBank/DDBJ whole genome shotgun (WGS) entry which is preliminary data.</text>
</comment>
<name>A0AA42CN94_9HYPH</name>
<evidence type="ECO:0000313" key="5">
    <source>
        <dbReference type="Proteomes" id="UP001165667"/>
    </source>
</evidence>
<organism evidence="4 5">
    <name type="scientific">Lichenifustis flavocetrariae</name>
    <dbReference type="NCBI Taxonomy" id="2949735"/>
    <lineage>
        <taxon>Bacteria</taxon>
        <taxon>Pseudomonadati</taxon>
        <taxon>Pseudomonadota</taxon>
        <taxon>Alphaproteobacteria</taxon>
        <taxon>Hyphomicrobiales</taxon>
        <taxon>Lichenihabitantaceae</taxon>
        <taxon>Lichenifustis</taxon>
    </lineage>
</organism>
<proteinExistence type="predicted"/>
<dbReference type="PROSITE" id="PS50110">
    <property type="entry name" value="RESPONSE_REGULATORY"/>
    <property type="match status" value="1"/>
</dbReference>
<evidence type="ECO:0000256" key="1">
    <source>
        <dbReference type="ARBA" id="ARBA00022553"/>
    </source>
</evidence>
<dbReference type="PANTHER" id="PTHR44591">
    <property type="entry name" value="STRESS RESPONSE REGULATOR PROTEIN 1"/>
    <property type="match status" value="1"/>
</dbReference>
<dbReference type="SUPFAM" id="SSF52172">
    <property type="entry name" value="CheY-like"/>
    <property type="match status" value="1"/>
</dbReference>
<dbReference type="RefSeq" id="WP_282585543.1">
    <property type="nucleotide sequence ID" value="NZ_JAMOIM010000008.1"/>
</dbReference>
<dbReference type="GO" id="GO:0000160">
    <property type="term" value="P:phosphorelay signal transduction system"/>
    <property type="evidence" value="ECO:0007669"/>
    <property type="project" value="InterPro"/>
</dbReference>
<dbReference type="EMBL" id="JAMOIM010000008">
    <property type="protein sequence ID" value="MCW6509182.1"/>
    <property type="molecule type" value="Genomic_DNA"/>
</dbReference>
<dbReference type="PANTHER" id="PTHR44591:SF21">
    <property type="entry name" value="TWO-COMPONENT RESPONSE REGULATOR"/>
    <property type="match status" value="1"/>
</dbReference>